<gene>
    <name evidence="3" type="ORF">FC69_GL000029</name>
</gene>
<accession>A0A0R1S049</accession>
<dbReference type="RefSeq" id="WP_025083527.1">
    <property type="nucleotide sequence ID" value="NZ_AZEX01000063.1"/>
</dbReference>
<sequence>MKTLVIVSHPEIENSMVQNFLKASCAGLEEVTWHVLPSILDVAFEQAQLKTHDRIILQFPLYWYAAPASLKNWLDTVLTGDFAFNGSQPLAGKEFGLVVSTGIAAKHFQAGGSEQATMSEILRPYELVARKLGMTYLTPFVIHQLGYWSETAKQLLVVDYQRYLSQQNFTLTDKVAWFQAQLAQRQAVAEDEAQQQQLVLIGEQLAEQSELLTDLNWQVQMIRQEEGEG</sequence>
<dbReference type="EMBL" id="AZEX01000063">
    <property type="protein sequence ID" value="KRL58827.1"/>
    <property type="molecule type" value="Genomic_DNA"/>
</dbReference>
<evidence type="ECO:0000313" key="3">
    <source>
        <dbReference type="EMBL" id="KRL58827.1"/>
    </source>
</evidence>
<dbReference type="InterPro" id="IPR029039">
    <property type="entry name" value="Flavoprotein-like_sf"/>
</dbReference>
<dbReference type="PATRIC" id="fig|1423747.3.peg.30"/>
<dbReference type="Proteomes" id="UP000051264">
    <property type="component" value="Unassembled WGS sequence"/>
</dbReference>
<evidence type="ECO:0000256" key="1">
    <source>
        <dbReference type="ARBA" id="ARBA00023002"/>
    </source>
</evidence>
<dbReference type="PANTHER" id="PTHR47307">
    <property type="entry name" value="GLUTATHIONE-REGULATED POTASSIUM-EFFLUX SYSTEM ANCILLARY PROTEIN KEFG"/>
    <property type="match status" value="1"/>
</dbReference>
<dbReference type="GO" id="GO:0003955">
    <property type="term" value="F:NAD(P)H dehydrogenase (quinone) activity"/>
    <property type="evidence" value="ECO:0007669"/>
    <property type="project" value="TreeGrafter"/>
</dbReference>
<dbReference type="OrthoDB" id="9798454at2"/>
<dbReference type="AlphaFoldDB" id="A0A0R1S049"/>
<dbReference type="PANTHER" id="PTHR47307:SF1">
    <property type="entry name" value="GLUTATHIONE-REGULATED POTASSIUM-EFFLUX SYSTEM ANCILLARY PROTEIN KEFG"/>
    <property type="match status" value="1"/>
</dbReference>
<dbReference type="GO" id="GO:0009055">
    <property type="term" value="F:electron transfer activity"/>
    <property type="evidence" value="ECO:0007669"/>
    <property type="project" value="TreeGrafter"/>
</dbReference>
<dbReference type="GO" id="GO:0010181">
    <property type="term" value="F:FMN binding"/>
    <property type="evidence" value="ECO:0007669"/>
    <property type="project" value="TreeGrafter"/>
</dbReference>
<dbReference type="STRING" id="1423747.FC69_GL000029"/>
<protein>
    <recommendedName>
        <fullName evidence="2">Flavodoxin-like fold domain-containing protein</fullName>
    </recommendedName>
</protein>
<dbReference type="InterPro" id="IPR046980">
    <property type="entry name" value="KefG/KefF"/>
</dbReference>
<dbReference type="SUPFAM" id="SSF52218">
    <property type="entry name" value="Flavoproteins"/>
    <property type="match status" value="1"/>
</dbReference>
<dbReference type="Gene3D" id="3.40.50.360">
    <property type="match status" value="1"/>
</dbReference>
<dbReference type="InterPro" id="IPR003680">
    <property type="entry name" value="Flavodoxin_fold"/>
</dbReference>
<comment type="caution">
    <text evidence="3">The sequence shown here is derived from an EMBL/GenBank/DDBJ whole genome shotgun (WGS) entry which is preliminary data.</text>
</comment>
<evidence type="ECO:0000259" key="2">
    <source>
        <dbReference type="Pfam" id="PF02525"/>
    </source>
</evidence>
<dbReference type="eggNOG" id="COG2249">
    <property type="taxonomic scope" value="Bacteria"/>
</dbReference>
<feature type="domain" description="Flavodoxin-like fold" evidence="2">
    <location>
        <begin position="1"/>
        <end position="154"/>
    </location>
</feature>
<reference evidence="3 4" key="1">
    <citation type="journal article" date="2015" name="Genome Announc.">
        <title>Expanding the biotechnology potential of lactobacilli through comparative genomics of 213 strains and associated genera.</title>
        <authorList>
            <person name="Sun Z."/>
            <person name="Harris H.M."/>
            <person name="McCann A."/>
            <person name="Guo C."/>
            <person name="Argimon S."/>
            <person name="Zhang W."/>
            <person name="Yang X."/>
            <person name="Jeffery I.B."/>
            <person name="Cooney J.C."/>
            <person name="Kagawa T.F."/>
            <person name="Liu W."/>
            <person name="Song Y."/>
            <person name="Salvetti E."/>
            <person name="Wrobel A."/>
            <person name="Rasinkangas P."/>
            <person name="Parkhill J."/>
            <person name="Rea M.C."/>
            <person name="O'Sullivan O."/>
            <person name="Ritari J."/>
            <person name="Douillard F.P."/>
            <person name="Paul Ross R."/>
            <person name="Yang R."/>
            <person name="Briner A.E."/>
            <person name="Felis G.E."/>
            <person name="de Vos W.M."/>
            <person name="Barrangou R."/>
            <person name="Klaenhammer T.R."/>
            <person name="Caufield P.W."/>
            <person name="Cui Y."/>
            <person name="Zhang H."/>
            <person name="O'Toole P.W."/>
        </authorList>
    </citation>
    <scope>NUCLEOTIDE SEQUENCE [LARGE SCALE GENOMIC DNA]</scope>
    <source>
        <strain evidence="3 4">DSM 14340</strain>
    </source>
</reference>
<organism evidence="3 4">
    <name type="scientific">Latilactobacillus fuchuensis DSM 14340 = JCM 11249</name>
    <dbReference type="NCBI Taxonomy" id="1423747"/>
    <lineage>
        <taxon>Bacteria</taxon>
        <taxon>Bacillati</taxon>
        <taxon>Bacillota</taxon>
        <taxon>Bacilli</taxon>
        <taxon>Lactobacillales</taxon>
        <taxon>Lactobacillaceae</taxon>
        <taxon>Latilactobacillus</taxon>
    </lineage>
</organism>
<dbReference type="Pfam" id="PF02525">
    <property type="entry name" value="Flavodoxin_2"/>
    <property type="match status" value="1"/>
</dbReference>
<keyword evidence="1" id="KW-0560">Oxidoreductase</keyword>
<evidence type="ECO:0000313" key="4">
    <source>
        <dbReference type="Proteomes" id="UP000051264"/>
    </source>
</evidence>
<proteinExistence type="predicted"/>
<name>A0A0R1S049_9LACO</name>